<evidence type="ECO:0000259" key="5">
    <source>
        <dbReference type="PROSITE" id="PS50972"/>
    </source>
</evidence>
<dbReference type="PANTHER" id="PTHR20941">
    <property type="entry name" value="FOLATE SYNTHESIS PROTEINS"/>
    <property type="match status" value="1"/>
</dbReference>
<feature type="domain" description="Pterin-binding" evidence="5">
    <location>
        <begin position="24"/>
        <end position="277"/>
    </location>
</feature>
<dbReference type="GO" id="GO:0046872">
    <property type="term" value="F:metal ion binding"/>
    <property type="evidence" value="ECO:0007669"/>
    <property type="project" value="UniProtKB-KW"/>
</dbReference>
<evidence type="ECO:0000313" key="7">
    <source>
        <dbReference type="Proteomes" id="UP000008366"/>
    </source>
</evidence>
<comment type="cofactor">
    <cofactor evidence="4">
        <name>Mg(2+)</name>
        <dbReference type="ChEBI" id="CHEBI:18420"/>
    </cofactor>
</comment>
<dbReference type="FunFam" id="3.20.20.20:FF:000008">
    <property type="entry name" value="Dihydropteroate synthase"/>
    <property type="match status" value="1"/>
</dbReference>
<protein>
    <recommendedName>
        <fullName evidence="4">Dihydropteroate synthase</fullName>
        <shortName evidence="4">DHPS</shortName>
        <ecNumber evidence="4">2.5.1.15</ecNumber>
    </recommendedName>
    <alternativeName>
        <fullName evidence="4">Dihydropteroate pyrophosphorylase</fullName>
    </alternativeName>
</protein>
<dbReference type="Pfam" id="PF00809">
    <property type="entry name" value="Pterin_bind"/>
    <property type="match status" value="1"/>
</dbReference>
<comment type="similarity">
    <text evidence="1 4">Belongs to the DHPS family.</text>
</comment>
<dbReference type="SUPFAM" id="SSF51717">
    <property type="entry name" value="Dihydropteroate synthetase-like"/>
    <property type="match status" value="1"/>
</dbReference>
<dbReference type="PANTHER" id="PTHR20941:SF8">
    <property type="entry name" value="INACTIVE DIHYDROPTEROATE SYNTHASE 2"/>
    <property type="match status" value="1"/>
</dbReference>
<evidence type="ECO:0000256" key="4">
    <source>
        <dbReference type="RuleBase" id="RU361205"/>
    </source>
</evidence>
<gene>
    <name evidence="6" type="primary">folP</name>
    <name evidence="6" type="ORF">KILIM_069_00240</name>
</gene>
<comment type="caution">
    <text evidence="6">The sequence shown here is derived from an EMBL/GenBank/DDBJ whole genome shotgun (WGS) entry which is preliminary data.</text>
</comment>
<dbReference type="Proteomes" id="UP000008366">
    <property type="component" value="Unassembled WGS sequence"/>
</dbReference>
<dbReference type="UniPathway" id="UPA00077">
    <property type="reaction ID" value="UER00156"/>
</dbReference>
<dbReference type="AlphaFoldDB" id="K6WUE8"/>
<dbReference type="GO" id="GO:0005829">
    <property type="term" value="C:cytosol"/>
    <property type="evidence" value="ECO:0007669"/>
    <property type="project" value="TreeGrafter"/>
</dbReference>
<dbReference type="GO" id="GO:0046654">
    <property type="term" value="P:tetrahydrofolate biosynthetic process"/>
    <property type="evidence" value="ECO:0007669"/>
    <property type="project" value="UniProtKB-UniPathway"/>
</dbReference>
<keyword evidence="7" id="KW-1185">Reference proteome</keyword>
<dbReference type="PROSITE" id="PS50972">
    <property type="entry name" value="PTERIN_BINDING"/>
    <property type="match status" value="1"/>
</dbReference>
<dbReference type="InterPro" id="IPR045031">
    <property type="entry name" value="DHP_synth-like"/>
</dbReference>
<dbReference type="STRING" id="1184609.KILIM_069_00240"/>
<evidence type="ECO:0000256" key="3">
    <source>
        <dbReference type="ARBA" id="ARBA00058850"/>
    </source>
</evidence>
<organism evidence="6 7">
    <name type="scientific">Kineosphaera limosa NBRC 100340</name>
    <dbReference type="NCBI Taxonomy" id="1184609"/>
    <lineage>
        <taxon>Bacteria</taxon>
        <taxon>Bacillati</taxon>
        <taxon>Actinomycetota</taxon>
        <taxon>Actinomycetes</taxon>
        <taxon>Micrococcales</taxon>
        <taxon>Dermatophilaceae</taxon>
        <taxon>Kineosphaera</taxon>
    </lineage>
</organism>
<keyword evidence="4" id="KW-0808">Transferase</keyword>
<dbReference type="EC" id="2.5.1.15" evidence="4"/>
<accession>K6WUE8</accession>
<keyword evidence="4" id="KW-0479">Metal-binding</keyword>
<dbReference type="GO" id="GO:0004156">
    <property type="term" value="F:dihydropteroate synthase activity"/>
    <property type="evidence" value="ECO:0007669"/>
    <property type="project" value="UniProtKB-EC"/>
</dbReference>
<name>K6WUE8_9MICO</name>
<keyword evidence="4" id="KW-0460">Magnesium</keyword>
<dbReference type="eggNOG" id="COG0294">
    <property type="taxonomic scope" value="Bacteria"/>
</dbReference>
<dbReference type="GO" id="GO:0046656">
    <property type="term" value="P:folic acid biosynthetic process"/>
    <property type="evidence" value="ECO:0007669"/>
    <property type="project" value="UniProtKB-KW"/>
</dbReference>
<dbReference type="RefSeq" id="WP_006593988.1">
    <property type="nucleotide sequence ID" value="NZ_BAHD01000069.1"/>
</dbReference>
<comment type="pathway">
    <text evidence="4">Cofactor biosynthesis; tetrahydrofolate biosynthesis; 7,8-dihydrofolate from 2-amino-4-hydroxy-6-hydroxymethyl-7,8-dihydropteridine diphosphate and 4-aminobenzoate: step 1/2.</text>
</comment>
<comment type="function">
    <text evidence="4">Catalyzes the condensation of para-aminobenzoate (pABA) with 6-hydroxymethyl-7,8-dihydropterin diphosphate (DHPt-PP) to form 7,8-dihydropteroate (H2Pte), the immediate precursor of folate derivatives.</text>
</comment>
<dbReference type="PROSITE" id="PS00792">
    <property type="entry name" value="DHPS_1"/>
    <property type="match status" value="1"/>
</dbReference>
<dbReference type="NCBIfam" id="TIGR01496">
    <property type="entry name" value="DHPS"/>
    <property type="match status" value="1"/>
</dbReference>
<evidence type="ECO:0000313" key="6">
    <source>
        <dbReference type="EMBL" id="GAB97456.1"/>
    </source>
</evidence>
<reference evidence="6 7" key="1">
    <citation type="submission" date="2012-08" db="EMBL/GenBank/DDBJ databases">
        <title>Whole genome shotgun sequence of Kineosphaera limosa NBRC 100340.</title>
        <authorList>
            <person name="Yoshida I."/>
            <person name="Isaki S."/>
            <person name="Hosoyama A."/>
            <person name="Tsuchikane K."/>
            <person name="Katsumata H."/>
            <person name="Ando Y."/>
            <person name="Ohji S."/>
            <person name="Hamada M."/>
            <person name="Tamura T."/>
            <person name="Yamazoe A."/>
            <person name="Yamazaki S."/>
            <person name="Fujita N."/>
        </authorList>
    </citation>
    <scope>NUCLEOTIDE SEQUENCE [LARGE SCALE GENOMIC DNA]</scope>
    <source>
        <strain evidence="6 7">NBRC 100340</strain>
    </source>
</reference>
<evidence type="ECO:0000256" key="1">
    <source>
        <dbReference type="ARBA" id="ARBA00009503"/>
    </source>
</evidence>
<evidence type="ECO:0000256" key="2">
    <source>
        <dbReference type="ARBA" id="ARBA00011738"/>
    </source>
</evidence>
<dbReference type="EMBL" id="BAHD01000069">
    <property type="protein sequence ID" value="GAB97456.1"/>
    <property type="molecule type" value="Genomic_DNA"/>
</dbReference>
<comment type="subunit">
    <text evidence="2">Homodimer.</text>
</comment>
<dbReference type="InterPro" id="IPR011005">
    <property type="entry name" value="Dihydropteroate_synth-like_sf"/>
</dbReference>
<keyword evidence="4" id="KW-0289">Folate biosynthesis</keyword>
<dbReference type="InterPro" id="IPR006390">
    <property type="entry name" value="DHP_synth_dom"/>
</dbReference>
<dbReference type="Gene3D" id="3.20.20.20">
    <property type="entry name" value="Dihydropteroate synthase-like"/>
    <property type="match status" value="1"/>
</dbReference>
<dbReference type="InterPro" id="IPR000489">
    <property type="entry name" value="Pterin-binding_dom"/>
</dbReference>
<dbReference type="CDD" id="cd00739">
    <property type="entry name" value="DHPS"/>
    <property type="match status" value="1"/>
</dbReference>
<comment type="function">
    <text evidence="3">Has very low affinity for the DHPS substrate 6-hydroxymethyl-7,8-dihydropterin-pyrophosphate, but can bind the inhibitor dapsone. Seems to lack dihydropteroate synthase activity, and does probably not function in folate metabolism.</text>
</comment>
<sequence length="296" mass="31897">MSAAGAPDDGTLLLRQRVVGRSDRLVMAIVNRTPDSFYDRGSTWALDRALERVTQAVAAGADIVDIGGVKAGHGPPVDEAEEIERVVPLVRLVRQRWPEVIVSVDTWRAGVARRACEAGADLLNDAWGGTDPQLARVAAEFDVALVCTHTAGIAPRTNPHRIEYDDVVADVVRDCSRLAQRALDVGVDPRRIIVDPAHDFAKTTAHSLEVTRRLGELVALGWPVLVSVSRKDFVGETLDLPTDERLPGTLAATVVAAWLGARIHRVHDVAAVRQALDMTRAIAGDAPPLVAVRGLR</sequence>
<proteinExistence type="inferred from homology"/>